<evidence type="ECO:0000259" key="15">
    <source>
        <dbReference type="PROSITE" id="PS51189"/>
    </source>
</evidence>
<dbReference type="InterPro" id="IPR021668">
    <property type="entry name" value="TAN"/>
</dbReference>
<keyword evidence="8 11" id="KW-0067">ATP-binding</keyword>
<keyword evidence="9 11" id="KW-0539">Nucleus</keyword>
<dbReference type="InterPro" id="IPR038980">
    <property type="entry name" value="ATM_plant"/>
</dbReference>
<dbReference type="InterPro" id="IPR018936">
    <property type="entry name" value="PI3/4_kinase_CS"/>
</dbReference>
<dbReference type="Pfam" id="PF02260">
    <property type="entry name" value="FATC"/>
    <property type="match status" value="1"/>
</dbReference>
<dbReference type="EC" id="2.7.11.1" evidence="11"/>
<dbReference type="GO" id="GO:0005524">
    <property type="term" value="F:ATP binding"/>
    <property type="evidence" value="ECO:0007669"/>
    <property type="project" value="UniProtKB-KW"/>
</dbReference>
<dbReference type="InterPro" id="IPR003152">
    <property type="entry name" value="FATC_dom"/>
</dbReference>
<dbReference type="SMART" id="SM01343">
    <property type="entry name" value="FATC"/>
    <property type="match status" value="1"/>
</dbReference>
<dbReference type="PROSITE" id="PS50290">
    <property type="entry name" value="PI3_4_KINASE_3"/>
    <property type="match status" value="1"/>
</dbReference>
<keyword evidence="18" id="KW-1185">Reference proteome</keyword>
<dbReference type="CDD" id="cd05171">
    <property type="entry name" value="PIKKc_ATM"/>
    <property type="match status" value="1"/>
</dbReference>
<dbReference type="InterPro" id="IPR011009">
    <property type="entry name" value="Kinase-like_dom_sf"/>
</dbReference>
<dbReference type="PROSITE" id="PS51189">
    <property type="entry name" value="FAT"/>
    <property type="match status" value="1"/>
</dbReference>
<comment type="subcellular location">
    <subcellularLocation>
        <location evidence="11">Cytoplasmic vesicle</location>
    </subcellularLocation>
    <subcellularLocation>
        <location evidence="1 11">Nucleus</location>
    </subcellularLocation>
</comment>
<comment type="similarity">
    <text evidence="2 11">Belongs to the PI3/PI4-kinase family. ATM subfamily.</text>
</comment>
<dbReference type="InterPro" id="IPR036940">
    <property type="entry name" value="PI3/4_kinase_cat_sf"/>
</dbReference>
<proteinExistence type="inferred from homology"/>
<feature type="domain" description="PI3K/PI4K catalytic" evidence="14">
    <location>
        <begin position="2521"/>
        <end position="2850"/>
    </location>
</feature>
<dbReference type="SUPFAM" id="SSF48371">
    <property type="entry name" value="ARM repeat"/>
    <property type="match status" value="1"/>
</dbReference>
<dbReference type="InterPro" id="IPR014009">
    <property type="entry name" value="PIK_FAT"/>
</dbReference>
<dbReference type="SMART" id="SM01342">
    <property type="entry name" value="TAN"/>
    <property type="match status" value="1"/>
</dbReference>
<dbReference type="Gene3D" id="3.30.1010.10">
    <property type="entry name" value="Phosphatidylinositol 3-kinase Catalytic Subunit, Chain A, domain 4"/>
    <property type="match status" value="1"/>
</dbReference>
<dbReference type="PROSITE" id="PS00916">
    <property type="entry name" value="PI3_4_KINASE_2"/>
    <property type="match status" value="1"/>
</dbReference>
<dbReference type="GO" id="GO:0005634">
    <property type="term" value="C:nucleus"/>
    <property type="evidence" value="ECO:0007669"/>
    <property type="project" value="UniProtKB-SubCell"/>
</dbReference>
<feature type="coiled-coil region" evidence="12">
    <location>
        <begin position="1505"/>
        <end position="1532"/>
    </location>
</feature>
<organism evidence="17 18">
    <name type="scientific">Ovis ammon polii</name>
    <dbReference type="NCBI Taxonomy" id="230172"/>
    <lineage>
        <taxon>Eukaryota</taxon>
        <taxon>Metazoa</taxon>
        <taxon>Chordata</taxon>
        <taxon>Craniata</taxon>
        <taxon>Vertebrata</taxon>
        <taxon>Euteleostomi</taxon>
        <taxon>Mammalia</taxon>
        <taxon>Eutheria</taxon>
        <taxon>Laurasiatheria</taxon>
        <taxon>Artiodactyla</taxon>
        <taxon>Ruminantia</taxon>
        <taxon>Pecora</taxon>
        <taxon>Bovidae</taxon>
        <taxon>Caprinae</taxon>
        <taxon>Ovis</taxon>
    </lineage>
</organism>
<protein>
    <recommendedName>
        <fullName evidence="11">Serine-protein kinase ATM</fullName>
        <ecNumber evidence="11">2.7.11.1</ecNumber>
    </recommendedName>
</protein>
<dbReference type="SUPFAM" id="SSF56112">
    <property type="entry name" value="Protein kinase-like (PK-like)"/>
    <property type="match status" value="1"/>
</dbReference>
<evidence type="ECO:0000256" key="9">
    <source>
        <dbReference type="ARBA" id="ARBA00023242"/>
    </source>
</evidence>
<evidence type="ECO:0000256" key="4">
    <source>
        <dbReference type="ARBA" id="ARBA00022679"/>
    </source>
</evidence>
<evidence type="ECO:0000256" key="12">
    <source>
        <dbReference type="SAM" id="Coils"/>
    </source>
</evidence>
<keyword evidence="11" id="KW-0968">Cytoplasmic vesicle</keyword>
<dbReference type="InterPro" id="IPR003151">
    <property type="entry name" value="PIK-rel_kinase_FAT"/>
</dbReference>
<dbReference type="GO" id="GO:0031410">
    <property type="term" value="C:cytoplasmic vesicle"/>
    <property type="evidence" value="ECO:0007669"/>
    <property type="project" value="UniProtKB-SubCell"/>
</dbReference>
<dbReference type="InterPro" id="IPR044107">
    <property type="entry name" value="PIKKc_ATM"/>
</dbReference>
<evidence type="ECO:0000313" key="18">
    <source>
        <dbReference type="Proteomes" id="UP001214576"/>
    </source>
</evidence>
<dbReference type="Gene3D" id="1.10.1070.11">
    <property type="entry name" value="Phosphatidylinositol 3-/4-kinase, catalytic domain"/>
    <property type="match status" value="1"/>
</dbReference>
<evidence type="ECO:0000256" key="6">
    <source>
        <dbReference type="ARBA" id="ARBA00022763"/>
    </source>
</evidence>
<dbReference type="InterPro" id="IPR000403">
    <property type="entry name" value="PI3/4_kinase_cat_dom"/>
</dbReference>
<comment type="catalytic activity">
    <reaction evidence="10 11">
        <text>L-threonyl-[protein] + ATP = O-phospho-L-threonyl-[protein] + ADP + H(+)</text>
        <dbReference type="Rhea" id="RHEA:46608"/>
        <dbReference type="Rhea" id="RHEA-COMP:11060"/>
        <dbReference type="Rhea" id="RHEA-COMP:11605"/>
        <dbReference type="ChEBI" id="CHEBI:15378"/>
        <dbReference type="ChEBI" id="CHEBI:30013"/>
        <dbReference type="ChEBI" id="CHEBI:30616"/>
        <dbReference type="ChEBI" id="CHEBI:61977"/>
        <dbReference type="ChEBI" id="CHEBI:456216"/>
        <dbReference type="EC" id="2.7.11.1"/>
    </reaction>
</comment>
<feature type="non-terminal residue" evidence="17">
    <location>
        <position position="2866"/>
    </location>
</feature>
<keyword evidence="3 11" id="KW-0723">Serine/threonine-protein kinase</keyword>
<evidence type="ECO:0000256" key="11">
    <source>
        <dbReference type="RuleBase" id="RU365027"/>
    </source>
</evidence>
<evidence type="ECO:0000256" key="5">
    <source>
        <dbReference type="ARBA" id="ARBA00022741"/>
    </source>
</evidence>
<accession>A0AAD4Y8Z3</accession>
<name>A0AAD4Y8Z3_OVIAM</name>
<evidence type="ECO:0000256" key="13">
    <source>
        <dbReference type="SAM" id="MobiDB-lite"/>
    </source>
</evidence>
<keyword evidence="7 11" id="KW-0418">Kinase</keyword>
<dbReference type="FunFam" id="3.30.1010.10:FF:000015">
    <property type="entry name" value="Serine-protein kinase ATM"/>
    <property type="match status" value="1"/>
</dbReference>
<evidence type="ECO:0000313" key="17">
    <source>
        <dbReference type="EMBL" id="KAI4537836.1"/>
    </source>
</evidence>
<sequence length="2866" mass="328788">REIEKFKRLIKDPETVRHLDQHSDSKQGKYLNWDAVFRFLQKYIQKETECLRTARQNVSASTQASRQKKMQEISSLVKGFIKCANKRAPRLKCQELLNYIIYTVKDSSSGAIYGADCSNILLKDILSVRKYWCEISQQQWLELFSVYCSLYLKPSQDINRVLVARIIQVVTKGCCSQTDGLNLKFLDFFCKAIHQARQETSSAGLNHILAAFIIFLKTLSVNFRIRVCELGDEILPTLLYIWTQQRLNNSLKEVIIELFQLQIYIHHPKGAKTQDKGAYESRKWRSILYNLYDLLVNEISHIGSRGKYTSGSRNIAVKENLIELMADICHQVFNEDSRSLEISQSYTTTQKELTDYSVPCKKRKIELGWEVIKDHLQKSQNDFEIVPWLQIATQLISKYPASLPNCELSPLLMILYQLLPQQRHGERTPYVLRCLMEVALCQGKRSNLESSLKSDLLKIWIKIWSITFRGISSEQIQTENFGLLGAIIQGSLVEVDREFWKLFTGSACRPSCPAVCCLTLALTICVVPESVKIGIEKNICDVSRNSLKELIMKWLLFCQLEDDFEDSTELPPILCSNFPHLTLEKILVSLTMKNCKAAMNFFQSVPEWYQHQKDTEEPSFSEAEDLFLQTTFDKMDFLTIVKEHTIEKHQSSVGFSVHQNLKESLDRYLLRLSEQLLSNYSSETSNSEMFVRCSSLLVGVLGCYCYLGVLAEEEAYKSELFQKAKSLMQCAGESITLFKNKTSEEPRIVSLRNMIHLCTSCLHNCSKHSPNKIASGFFLRLLTSKLMNDIADICKSLVSMLPVLLSYFTDSNILFITLKFLCKGILNKCFLFLGAMNPLAEEHLSKQDLLSLDILKFLCMCVTTAQTNIVSFRAADIRRELLMLIDSSMLDPTRSLHLHMVSSVKEMLWVYLILLAKCNGLPYKNHILNFFHHSNVCSSYHRDQDVCKTILNHVLHVVMNLCHRNMDDENTRDAQGQFLTVIGAFWWADPYSKWSILNVKGKDLPVNEVFPQFLADNHHQVRMLAAESINRTENSESLDEICNRKATLLMMIAVVLHCSPVCEKQALFALCKSVKENGLEPHLVKKVLKKVSETFGYRCLEDFMASHLDYLVLEWLNLQDPEYSISSFPFILLNYTNIEDFYRSCYKILIPPLVIRSHFDEVKLIANQIQEDWKSLLTDSFPKILVNILPYFAYEGTEDSGMAQQRETATKVYDMLKDESLLGKQIDHLFISNLPEIVVELLMTLHEPATSGASQSTDPCDFSGDLDPAPNPPHFPSHVIKATFAYISNCHKTKLKSILEILSKSPDSYQKILLAICEQAAETNNVYKRHRIIKIYHLFVSLLMNDIKSGLGGAWAFVLRDVIYTLIHYINQRPSHFMDVSLRTFSLCCDLLSRVCHTAVTYCKDALESHLHVIVGTLIPLVDDQMEVQEQVLDLLKFLVIDNKDNENLYMTIKLLDPFPDHVVFKDLRITQQKIKYSRGPFSLLEEINHFLSVSAYDALPLTRLEGLKDLRRQLEQHKDQMMDLMRASQDNPQDGIMVKLVVSLLQLSKMAVNHTGEREVLEAVGSCLGEVGPIDFSTIAIQHSKDTSYNKALELFEDKELQWTFVVLTYLNNTLVEDCVKVRAAAVTCLKSILTTKTGHSFWDIYKATTDPMLIYLQPFRTSRKKFLEVPSLDKESPVEGLDDTSLWIPQSENHDIWLKTLTCAFLNSGGTKSEVLQLLKPMCEVKTDFCQTVLPYLIHDILLQDTDESWRNLLSTHIQGFFTSCFKHSSQTSRSTTPANLDSGILPSSGTVFDDAFWLELNYLEVAKVAQSCAAHFTALLYAEIYADKKNLDDQEKRSIGEPDSLYGCGGGKMLQPLTRLRTYEHEAMWGKALVTYDLETTISSSTRQAGIIQVLFFSALNLGLCHILSIYLRGLDHENKEWCAELQELHYQVAWRNMQWDHCISVNKEMERTSYHELLYNALQSLRDREFSTFYESLKHARYFKEVEELCKGSLESVYSLYPTLSRLQAIGELENIGELFSRSVTDRQPSEVYMKWWKHSQLLKDSDFSFQEPIMALRTVILEILMEKEMENSQRECFKDILTKHLVELSVLARTFKNTQLPERAIFQIKQYNSASSGVSEWQLEEAQVFWAKKEQSLALSILKQMIKKLDASCTENDPNLKLIYTECLRVCGTWLAETCLENPAVIMQTYLEKAVEVAENYDGESNDGLRNGKMKAFLSLARFSDTQYQRIENYMKSSEFENKQALLKRAKEEVGLLREHKIQTNRYTVKVQRELELDECALRALKEDRKRFLCKAVENYINCLLSGEGHDMWIFRLCSLWLENSGVSEVNGMMKANGMKIPSYKFLPLMYQLAARMGTKMMGGLGFHEVLNNLISRISMDHPHHTLFIILALANANKDEFLTKPEAARRSRITKNAPKQSSQLDEDRTEAANKIIRTIRSRRPQMVRSVEALCDAYIILANLDATQWRTQRKGINIPADQPIIKLKNLEDVVVPTMEIKVDPTGEYGNLVTIKSFKEQFRLAGGLNLPKIIDCVGSDGKERRQLVKGRDDLRQDAVMQQVFQMCNTLLQRNTETRKRKLTICTYKVVPLSQRSGVLEWCTGTVPIGEFLVNNENGAHKRYRPKDFSAIHCQKKMMDMQKKSFEEKYETFMEICQNFQPVFRYFCMEKFLDPAVWFEKRLAYTRSVATSSIVGYILGLGDRHVQNILINEQSAELVHIDLGVAFEQGKILPTPETVPFRLTRDIVDGMGITGVEGVLLYDPLFDWTMNPLKALYLQQRPDDESELHSTPNADDQECKRNLSDIDQSFNKVAERVLMRLQEKLKGVEEGTVLSVGGQVNLLIQQAMDPKNLSRLFPGWKAWV</sequence>
<dbReference type="PROSITE" id="PS00915">
    <property type="entry name" value="PI3_4_KINASE_1"/>
    <property type="match status" value="1"/>
</dbReference>
<keyword evidence="5 11" id="KW-0547">Nucleotide-binding</keyword>
<feature type="domain" description="FATC" evidence="16">
    <location>
        <begin position="2834"/>
        <end position="2866"/>
    </location>
</feature>
<dbReference type="Pfam" id="PF11640">
    <property type="entry name" value="TAN"/>
    <property type="match status" value="1"/>
</dbReference>
<evidence type="ECO:0000256" key="2">
    <source>
        <dbReference type="ARBA" id="ARBA00010769"/>
    </source>
</evidence>
<evidence type="ECO:0000256" key="10">
    <source>
        <dbReference type="ARBA" id="ARBA00047899"/>
    </source>
</evidence>
<evidence type="ECO:0000256" key="8">
    <source>
        <dbReference type="ARBA" id="ARBA00022840"/>
    </source>
</evidence>
<dbReference type="GO" id="GO:0006281">
    <property type="term" value="P:DNA repair"/>
    <property type="evidence" value="ECO:0007669"/>
    <property type="project" value="InterPro"/>
</dbReference>
<dbReference type="PANTHER" id="PTHR37079:SF4">
    <property type="entry name" value="SERINE_THREONINE-PROTEIN KINASE ATM"/>
    <property type="match status" value="1"/>
</dbReference>
<dbReference type="PANTHER" id="PTHR37079">
    <property type="entry name" value="SERINE/THREONINE-PROTEIN KINASE ATM"/>
    <property type="match status" value="1"/>
</dbReference>
<reference evidence="17" key="1">
    <citation type="submission" date="2022-03" db="EMBL/GenBank/DDBJ databases">
        <title>Genomic analyses of argali, domestic sheep and their hybrids provide insights into chromosomal evolution, heterosis and genetic basis of agronomic traits.</title>
        <authorList>
            <person name="Li M."/>
        </authorList>
    </citation>
    <scope>NUCLEOTIDE SEQUENCE</scope>
    <source>
        <strain evidence="17">CAU-MHL-2022a</strain>
        <tissue evidence="17">Skin</tissue>
    </source>
</reference>
<keyword evidence="4 11" id="KW-0808">Transferase</keyword>
<comment type="caution">
    <text evidence="17">The sequence shown here is derived from an EMBL/GenBank/DDBJ whole genome shotgun (WGS) entry which is preliminary data.</text>
</comment>
<gene>
    <name evidence="17" type="ORF">MG293_012699</name>
</gene>
<evidence type="ECO:0000256" key="3">
    <source>
        <dbReference type="ARBA" id="ARBA00022527"/>
    </source>
</evidence>
<dbReference type="GO" id="GO:0004674">
    <property type="term" value="F:protein serine/threonine kinase activity"/>
    <property type="evidence" value="ECO:0007669"/>
    <property type="project" value="UniProtKB-KW"/>
</dbReference>
<keyword evidence="12" id="KW-0175">Coiled coil</keyword>
<evidence type="ECO:0000256" key="7">
    <source>
        <dbReference type="ARBA" id="ARBA00022777"/>
    </source>
</evidence>
<dbReference type="PROSITE" id="PS51190">
    <property type="entry name" value="FATC"/>
    <property type="match status" value="1"/>
</dbReference>
<keyword evidence="6 11" id="KW-0227">DNA damage</keyword>
<dbReference type="SMART" id="SM00146">
    <property type="entry name" value="PI3Kc"/>
    <property type="match status" value="1"/>
</dbReference>
<dbReference type="Pfam" id="PF02259">
    <property type="entry name" value="FAT"/>
    <property type="match status" value="1"/>
</dbReference>
<dbReference type="InterPro" id="IPR016024">
    <property type="entry name" value="ARM-type_fold"/>
</dbReference>
<comment type="function">
    <text evidence="11">Serine/threonine protein kinase which activates checkpoint signaling upon double strand breaks (DSBs), apoptosis and genotoxic stresses such as ionizing ultraviolet A light (UVA), thereby acting as a DNA damage sensor. Recognizes the substrate consensus sequence [ST]-Q. Phosphorylates 'Ser-139' of histone variant H2AX at double strand breaks (DSBs), thereby regulating DNA damage response mechanism. Also plays a role in pre-B cell allelic exclusion, a process leading to expression of a single immunoglobulin heavy chain allele to enforce clonality and monospecific recognition by the B-cell antigen receptor (BCR) expressed on individual B-lymphocytes. After the introduction of DNA breaks by the RAG complex on one immunoglobulin allele, acts by mediating a repositioning of the second allele to pericentromeric heterochromatin, preventing accessibility to the RAG complex and recombination of the second allele. Also involved in signal transduction and cell cycle control. May function as a tumor suppressor. Necessary for activation of ABL1 and SAPK. Phosphorylates DYRK2, CHEK2, p53/TP53, FANCD2, NFKBIA, BRCA1, CTIP, nibrin (NBN), TERF1, RAD9, UBQLN4 and DCLRE1C. May play a role in vesicle and/or protein transport. Could play a role in T-cell development, gonad and neurological function. Binds DNA ends. Plays a role in replication-dependent histone mRNA degradation. Phosphorylation of DYRK2 in nucleus in response to genotoxic stress prevents its MDM2-mediated ubiquitination and subsequent proteasome degradation. Phosphorylates ATF2 which stimulates its function in DNA damage response. Phosphorylates ERCC6 which is essential for its chromatin remodeling activity at DNA double-strand breaks.</text>
</comment>
<dbReference type="Proteomes" id="UP001214576">
    <property type="component" value="Unassembled WGS sequence"/>
</dbReference>
<dbReference type="Pfam" id="PF00454">
    <property type="entry name" value="PI3_PI4_kinase"/>
    <property type="match status" value="1"/>
</dbReference>
<feature type="domain" description="FAT" evidence="15">
    <location>
        <begin position="1807"/>
        <end position="2401"/>
    </location>
</feature>
<evidence type="ECO:0000259" key="14">
    <source>
        <dbReference type="PROSITE" id="PS50290"/>
    </source>
</evidence>
<dbReference type="EMBL" id="JAKZEL010000014">
    <property type="protein sequence ID" value="KAI4537836.1"/>
    <property type="molecule type" value="Genomic_DNA"/>
</dbReference>
<evidence type="ECO:0000256" key="1">
    <source>
        <dbReference type="ARBA" id="ARBA00004123"/>
    </source>
</evidence>
<evidence type="ECO:0000259" key="16">
    <source>
        <dbReference type="PROSITE" id="PS51190"/>
    </source>
</evidence>
<feature type="region of interest" description="Disordered" evidence="13">
    <location>
        <begin position="2414"/>
        <end position="2434"/>
    </location>
</feature>